<dbReference type="GO" id="GO:0140326">
    <property type="term" value="F:ATPase-coupled intramembrane lipid transporter activity"/>
    <property type="evidence" value="ECO:0007669"/>
    <property type="project" value="TreeGrafter"/>
</dbReference>
<keyword evidence="2" id="KW-1185">Reference proteome</keyword>
<accession>A0A8S0VP45</accession>
<dbReference type="AlphaFoldDB" id="A0A8S0VP45"/>
<proteinExistence type="predicted"/>
<feature type="non-terminal residue" evidence="1">
    <location>
        <position position="141"/>
    </location>
</feature>
<protein>
    <submittedName>
        <fullName evidence="1">Phospholipid-transporting ATPase 1-like</fullName>
    </submittedName>
</protein>
<dbReference type="EMBL" id="CACTIH010009753">
    <property type="protein sequence ID" value="CAA3032945.1"/>
    <property type="molecule type" value="Genomic_DNA"/>
</dbReference>
<dbReference type="PANTHER" id="PTHR24092">
    <property type="entry name" value="PROBABLE PHOSPHOLIPID-TRANSPORTING ATPASE"/>
    <property type="match status" value="1"/>
</dbReference>
<dbReference type="PANTHER" id="PTHR24092:SF148">
    <property type="entry name" value="PHOSPHOLIPID-TRANSPORTING ATPASE"/>
    <property type="match status" value="1"/>
</dbReference>
<dbReference type="Gramene" id="OE9A008050T1">
    <property type="protein sequence ID" value="OE9A008050C1"/>
    <property type="gene ID" value="OE9A008050"/>
</dbReference>
<organism evidence="1 2">
    <name type="scientific">Olea europaea subsp. europaea</name>
    <dbReference type="NCBI Taxonomy" id="158383"/>
    <lineage>
        <taxon>Eukaryota</taxon>
        <taxon>Viridiplantae</taxon>
        <taxon>Streptophyta</taxon>
        <taxon>Embryophyta</taxon>
        <taxon>Tracheophyta</taxon>
        <taxon>Spermatophyta</taxon>
        <taxon>Magnoliopsida</taxon>
        <taxon>eudicotyledons</taxon>
        <taxon>Gunneridae</taxon>
        <taxon>Pentapetalae</taxon>
        <taxon>asterids</taxon>
        <taxon>lamiids</taxon>
        <taxon>Lamiales</taxon>
        <taxon>Oleaceae</taxon>
        <taxon>Oleeae</taxon>
        <taxon>Olea</taxon>
    </lineage>
</organism>
<evidence type="ECO:0000313" key="2">
    <source>
        <dbReference type="Proteomes" id="UP000594638"/>
    </source>
</evidence>
<comment type="caution">
    <text evidence="1">The sequence shown here is derived from an EMBL/GenBank/DDBJ whole genome shotgun (WGS) entry which is preliminary data.</text>
</comment>
<gene>
    <name evidence="1" type="ORF">OLEA9_A008050</name>
</gene>
<name>A0A8S0VP45_OLEEU</name>
<reference evidence="1 2" key="1">
    <citation type="submission" date="2019-12" db="EMBL/GenBank/DDBJ databases">
        <authorList>
            <person name="Alioto T."/>
            <person name="Alioto T."/>
            <person name="Gomez Garrido J."/>
        </authorList>
    </citation>
    <scope>NUCLEOTIDE SEQUENCE [LARGE SCALE GENOMIC DNA]</scope>
</reference>
<dbReference type="GO" id="GO:0045332">
    <property type="term" value="P:phospholipid translocation"/>
    <property type="evidence" value="ECO:0007669"/>
    <property type="project" value="TreeGrafter"/>
</dbReference>
<evidence type="ECO:0000313" key="1">
    <source>
        <dbReference type="EMBL" id="CAA3032945.1"/>
    </source>
</evidence>
<sequence length="141" mass="16074">MHGVSGASSRAISSGVLDNLNKSHRSERFFQISMQLKENLAHHDNNRLIHINDPKSTNDTYEFSGNEIRTTIAALNQLPPLAVFGRTVSLFPLLFVLTVTAVKDGYEDWRRHRSDGNENNREALVFQSGEFHPKRWKKIQS</sequence>
<dbReference type="OrthoDB" id="377733at2759"/>
<dbReference type="GO" id="GO:0005886">
    <property type="term" value="C:plasma membrane"/>
    <property type="evidence" value="ECO:0007669"/>
    <property type="project" value="TreeGrafter"/>
</dbReference>
<dbReference type="Proteomes" id="UP000594638">
    <property type="component" value="Unassembled WGS sequence"/>
</dbReference>